<dbReference type="EMBL" id="MN739367">
    <property type="protein sequence ID" value="QHT01259.1"/>
    <property type="molecule type" value="Genomic_DNA"/>
</dbReference>
<protein>
    <submittedName>
        <fullName evidence="1">Uncharacterized protein</fullName>
    </submittedName>
</protein>
<reference evidence="1" key="1">
    <citation type="journal article" date="2020" name="Nature">
        <title>Giant virus diversity and host interactions through global metagenomics.</title>
        <authorList>
            <person name="Schulz F."/>
            <person name="Roux S."/>
            <person name="Paez-Espino D."/>
            <person name="Jungbluth S."/>
            <person name="Walsh D.A."/>
            <person name="Denef V.J."/>
            <person name="McMahon K.D."/>
            <person name="Konstantinidis K.T."/>
            <person name="Eloe-Fadrosh E.A."/>
            <person name="Kyrpides N.C."/>
            <person name="Woyke T."/>
        </authorList>
    </citation>
    <scope>NUCLEOTIDE SEQUENCE</scope>
    <source>
        <strain evidence="1">GVMAG-M-3300020192-26</strain>
    </source>
</reference>
<dbReference type="AlphaFoldDB" id="A0A6C0CC64"/>
<accession>A0A6C0CC64</accession>
<name>A0A6C0CC64_9ZZZZ</name>
<sequence>MPTDFDWKTLNEMINNFDDKVSSIRGSINKNNAPTISNVKYDNMELFELL</sequence>
<proteinExistence type="predicted"/>
<evidence type="ECO:0000313" key="1">
    <source>
        <dbReference type="EMBL" id="QHT01259.1"/>
    </source>
</evidence>
<organism evidence="1">
    <name type="scientific">viral metagenome</name>
    <dbReference type="NCBI Taxonomy" id="1070528"/>
    <lineage>
        <taxon>unclassified sequences</taxon>
        <taxon>metagenomes</taxon>
        <taxon>organismal metagenomes</taxon>
    </lineage>
</organism>